<feature type="region of interest" description="Disordered" evidence="1">
    <location>
        <begin position="1"/>
        <end position="24"/>
    </location>
</feature>
<accession>A0ABV8QBR5</accession>
<evidence type="ECO:0000259" key="2">
    <source>
        <dbReference type="PROSITE" id="PS50987"/>
    </source>
</evidence>
<keyword evidence="4" id="KW-1185">Reference proteome</keyword>
<name>A0ABV8QBR5_9MICO</name>
<sequence length="131" mass="13650">MAVTPASPSTASATSPNTAASDELWQAVADPTRRRLLDELLAAGGATPSGLAERMPVTRQAVSKHLVVLERTGLVTSRRSGREVLFAVSPARLGAASELLRAAAEAWDGRLARIKALAEHAEAEQARGADA</sequence>
<evidence type="ECO:0000313" key="4">
    <source>
        <dbReference type="Proteomes" id="UP001595900"/>
    </source>
</evidence>
<dbReference type="SMART" id="SM00418">
    <property type="entry name" value="HTH_ARSR"/>
    <property type="match status" value="1"/>
</dbReference>
<dbReference type="RefSeq" id="WP_390232427.1">
    <property type="nucleotide sequence ID" value="NZ_JBHSCN010000023.1"/>
</dbReference>
<organism evidence="3 4">
    <name type="scientific">Gryllotalpicola reticulitermitis</name>
    <dbReference type="NCBI Taxonomy" id="1184153"/>
    <lineage>
        <taxon>Bacteria</taxon>
        <taxon>Bacillati</taxon>
        <taxon>Actinomycetota</taxon>
        <taxon>Actinomycetes</taxon>
        <taxon>Micrococcales</taxon>
        <taxon>Microbacteriaceae</taxon>
        <taxon>Gryllotalpicola</taxon>
    </lineage>
</organism>
<dbReference type="CDD" id="cd00090">
    <property type="entry name" value="HTH_ARSR"/>
    <property type="match status" value="1"/>
</dbReference>
<feature type="compositionally biased region" description="Low complexity" evidence="1">
    <location>
        <begin position="1"/>
        <end position="21"/>
    </location>
</feature>
<comment type="caution">
    <text evidence="3">The sequence shown here is derived from an EMBL/GenBank/DDBJ whole genome shotgun (WGS) entry which is preliminary data.</text>
</comment>
<dbReference type="NCBIfam" id="NF033788">
    <property type="entry name" value="HTH_metalloreg"/>
    <property type="match status" value="1"/>
</dbReference>
<dbReference type="InterPro" id="IPR011991">
    <property type="entry name" value="ArsR-like_HTH"/>
</dbReference>
<dbReference type="PANTHER" id="PTHR38600:SF2">
    <property type="entry name" value="SLL0088 PROTEIN"/>
    <property type="match status" value="1"/>
</dbReference>
<evidence type="ECO:0000256" key="1">
    <source>
        <dbReference type="SAM" id="MobiDB-lite"/>
    </source>
</evidence>
<dbReference type="PANTHER" id="PTHR38600">
    <property type="entry name" value="TRANSCRIPTIONAL REGULATORY PROTEIN"/>
    <property type="match status" value="1"/>
</dbReference>
<dbReference type="Pfam" id="PF12840">
    <property type="entry name" value="HTH_20"/>
    <property type="match status" value="1"/>
</dbReference>
<evidence type="ECO:0000313" key="3">
    <source>
        <dbReference type="EMBL" id="MFC4245314.1"/>
    </source>
</evidence>
<dbReference type="SUPFAM" id="SSF46785">
    <property type="entry name" value="Winged helix' DNA-binding domain"/>
    <property type="match status" value="1"/>
</dbReference>
<protein>
    <submittedName>
        <fullName evidence="3">ArsR/SmtB family transcription factor</fullName>
    </submittedName>
</protein>
<proteinExistence type="predicted"/>
<dbReference type="EMBL" id="JBHSCN010000023">
    <property type="protein sequence ID" value="MFC4245314.1"/>
    <property type="molecule type" value="Genomic_DNA"/>
</dbReference>
<feature type="domain" description="HTH arsR-type" evidence="2">
    <location>
        <begin position="13"/>
        <end position="108"/>
    </location>
</feature>
<dbReference type="InterPro" id="IPR036390">
    <property type="entry name" value="WH_DNA-bd_sf"/>
</dbReference>
<reference evidence="4" key="1">
    <citation type="journal article" date="2019" name="Int. J. Syst. Evol. Microbiol.">
        <title>The Global Catalogue of Microorganisms (GCM) 10K type strain sequencing project: providing services to taxonomists for standard genome sequencing and annotation.</title>
        <authorList>
            <consortium name="The Broad Institute Genomics Platform"/>
            <consortium name="The Broad Institute Genome Sequencing Center for Infectious Disease"/>
            <person name="Wu L."/>
            <person name="Ma J."/>
        </authorList>
    </citation>
    <scope>NUCLEOTIDE SEQUENCE [LARGE SCALE GENOMIC DNA]</scope>
    <source>
        <strain evidence="4">CGMCC 1.10363</strain>
    </source>
</reference>
<dbReference type="Proteomes" id="UP001595900">
    <property type="component" value="Unassembled WGS sequence"/>
</dbReference>
<dbReference type="Gene3D" id="1.10.10.10">
    <property type="entry name" value="Winged helix-like DNA-binding domain superfamily/Winged helix DNA-binding domain"/>
    <property type="match status" value="1"/>
</dbReference>
<dbReference type="PRINTS" id="PR00778">
    <property type="entry name" value="HTHARSR"/>
</dbReference>
<dbReference type="PROSITE" id="PS50987">
    <property type="entry name" value="HTH_ARSR_2"/>
    <property type="match status" value="1"/>
</dbReference>
<gene>
    <name evidence="3" type="ORF">ACFOYW_18235</name>
</gene>
<dbReference type="InterPro" id="IPR001845">
    <property type="entry name" value="HTH_ArsR_DNA-bd_dom"/>
</dbReference>
<dbReference type="InterPro" id="IPR036388">
    <property type="entry name" value="WH-like_DNA-bd_sf"/>
</dbReference>